<protein>
    <recommendedName>
        <fullName evidence="3">Reverse transcriptase-like protein</fullName>
    </recommendedName>
</protein>
<dbReference type="RefSeq" id="WP_247379616.1">
    <property type="nucleotide sequence ID" value="NZ_JALLGV010000007.1"/>
</dbReference>
<keyword evidence="2" id="KW-1185">Reference proteome</keyword>
<dbReference type="Proteomes" id="UP001597119">
    <property type="component" value="Unassembled WGS sequence"/>
</dbReference>
<evidence type="ECO:0000313" key="1">
    <source>
        <dbReference type="EMBL" id="MFD1586489.1"/>
    </source>
</evidence>
<dbReference type="AlphaFoldDB" id="A0ABD6CAV3"/>
<dbReference type="InterPro" id="IPR036397">
    <property type="entry name" value="RNaseH_sf"/>
</dbReference>
<dbReference type="Gene3D" id="3.30.420.10">
    <property type="entry name" value="Ribonuclease H-like superfamily/Ribonuclease H"/>
    <property type="match status" value="1"/>
</dbReference>
<proteinExistence type="predicted"/>
<organism evidence="1 2">
    <name type="scientific">Halorientalis brevis</name>
    <dbReference type="NCBI Taxonomy" id="1126241"/>
    <lineage>
        <taxon>Archaea</taxon>
        <taxon>Methanobacteriati</taxon>
        <taxon>Methanobacteriota</taxon>
        <taxon>Stenosarchaea group</taxon>
        <taxon>Halobacteria</taxon>
        <taxon>Halobacteriales</taxon>
        <taxon>Haloarculaceae</taxon>
        <taxon>Halorientalis</taxon>
    </lineage>
</organism>
<dbReference type="SUPFAM" id="SSF53098">
    <property type="entry name" value="Ribonuclease H-like"/>
    <property type="match status" value="1"/>
</dbReference>
<sequence length="143" mass="15354">MRSPPSLLAYFDASVLYGPDNGTPTSGAIGFLVEDGTTTYVEASRSVGAFVSSAALEFRALRETVKAVDEQFSHVSSLHLHGDADAVIRAADPDHPAEPSDPIVRRRLADVHARVADIPVVTYKVLPRGRNERAHALARAGHE</sequence>
<dbReference type="InterPro" id="IPR012337">
    <property type="entry name" value="RNaseH-like_sf"/>
</dbReference>
<evidence type="ECO:0000313" key="2">
    <source>
        <dbReference type="Proteomes" id="UP001597119"/>
    </source>
</evidence>
<evidence type="ECO:0008006" key="3">
    <source>
        <dbReference type="Google" id="ProtNLM"/>
    </source>
</evidence>
<gene>
    <name evidence="1" type="ORF">ACFR9U_05815</name>
</gene>
<comment type="caution">
    <text evidence="1">The sequence shown here is derived from an EMBL/GenBank/DDBJ whole genome shotgun (WGS) entry which is preliminary data.</text>
</comment>
<name>A0ABD6CAV3_9EURY</name>
<reference evidence="1 2" key="1">
    <citation type="journal article" date="2019" name="Int. J. Syst. Evol. Microbiol.">
        <title>The Global Catalogue of Microorganisms (GCM) 10K type strain sequencing project: providing services to taxonomists for standard genome sequencing and annotation.</title>
        <authorList>
            <consortium name="The Broad Institute Genomics Platform"/>
            <consortium name="The Broad Institute Genome Sequencing Center for Infectious Disease"/>
            <person name="Wu L."/>
            <person name="Ma J."/>
        </authorList>
    </citation>
    <scope>NUCLEOTIDE SEQUENCE [LARGE SCALE GENOMIC DNA]</scope>
    <source>
        <strain evidence="1 2">CGMCC 1.12125</strain>
    </source>
</reference>
<accession>A0ABD6CAV3</accession>
<dbReference type="EMBL" id="JBHUDJ010000002">
    <property type="protein sequence ID" value="MFD1586489.1"/>
    <property type="molecule type" value="Genomic_DNA"/>
</dbReference>